<dbReference type="RefSeq" id="XP_003090979.2">
    <property type="nucleotide sequence ID" value="XM_003090931.2"/>
</dbReference>
<dbReference type="EMBL" id="DS268832">
    <property type="protein sequence ID" value="EFP03518.1"/>
    <property type="molecule type" value="Genomic_DNA"/>
</dbReference>
<dbReference type="AlphaFoldDB" id="E3NKU2"/>
<feature type="compositionally biased region" description="Acidic residues" evidence="1">
    <location>
        <begin position="115"/>
        <end position="126"/>
    </location>
</feature>
<dbReference type="HOGENOM" id="CLU_1760493_0_0_1"/>
<keyword evidence="3" id="KW-1185">Reference proteome</keyword>
<dbReference type="GeneID" id="9797505"/>
<feature type="compositionally biased region" description="Acidic residues" evidence="1">
    <location>
        <begin position="96"/>
        <end position="108"/>
    </location>
</feature>
<accession>E3NKU2</accession>
<organism evidence="3">
    <name type="scientific">Caenorhabditis remanei</name>
    <name type="common">Caenorhabditis vulgaris</name>
    <dbReference type="NCBI Taxonomy" id="31234"/>
    <lineage>
        <taxon>Eukaryota</taxon>
        <taxon>Metazoa</taxon>
        <taxon>Ecdysozoa</taxon>
        <taxon>Nematoda</taxon>
        <taxon>Chromadorea</taxon>
        <taxon>Rhabditida</taxon>
        <taxon>Rhabditina</taxon>
        <taxon>Rhabditomorpha</taxon>
        <taxon>Rhabditoidea</taxon>
        <taxon>Rhabditidae</taxon>
        <taxon>Peloderinae</taxon>
        <taxon>Caenorhabditis</taxon>
    </lineage>
</organism>
<sequence>MSPNAGRMHALLNSEFKNDISSATSSKRLSKNRGIAKAYKKPRQERNFYPAYIRIRRYVERLLGDVANKKLRARTIERRIKKVMSATYGDFLESSDSSEDSDFGDSESDTPPSESNDEKDSSDDDTFMGPNLEPFSFGAAKVSVHEAV</sequence>
<protein>
    <submittedName>
        <fullName evidence="2">Uncharacterized protein</fullName>
    </submittedName>
</protein>
<dbReference type="Proteomes" id="UP000008281">
    <property type="component" value="Unassembled WGS sequence"/>
</dbReference>
<name>E3NKU2_CAERE</name>
<evidence type="ECO:0000313" key="2">
    <source>
        <dbReference type="EMBL" id="EFP03518.1"/>
    </source>
</evidence>
<evidence type="ECO:0000256" key="1">
    <source>
        <dbReference type="SAM" id="MobiDB-lite"/>
    </source>
</evidence>
<dbReference type="CTD" id="9797505"/>
<dbReference type="InParanoid" id="E3NKU2"/>
<dbReference type="KEGG" id="crq:GCK72_015657"/>
<evidence type="ECO:0000313" key="3">
    <source>
        <dbReference type="Proteomes" id="UP000008281"/>
    </source>
</evidence>
<feature type="region of interest" description="Disordered" evidence="1">
    <location>
        <begin position="91"/>
        <end position="135"/>
    </location>
</feature>
<reference evidence="2" key="1">
    <citation type="submission" date="2007-07" db="EMBL/GenBank/DDBJ databases">
        <title>PCAP assembly of the Caenorhabditis remanei genome.</title>
        <authorList>
            <consortium name="The Caenorhabditis remanei Sequencing Consortium"/>
            <person name="Wilson R.K."/>
        </authorList>
    </citation>
    <scope>NUCLEOTIDE SEQUENCE [LARGE SCALE GENOMIC DNA]</scope>
    <source>
        <strain evidence="2">PB4641</strain>
    </source>
</reference>
<proteinExistence type="predicted"/>
<gene>
    <name evidence="2" type="ORF">CRE_16490</name>
</gene>